<dbReference type="InterPro" id="IPR018378">
    <property type="entry name" value="C-type_lectin_CS"/>
</dbReference>
<evidence type="ECO:0000259" key="4">
    <source>
        <dbReference type="PROSITE" id="PS50041"/>
    </source>
</evidence>
<name>A0A3Q1H6K8_ANATE</name>
<dbReference type="GeneTree" id="ENSGT01030000234575"/>
<protein>
    <recommendedName>
        <fullName evidence="4">C-type lectin domain-containing protein</fullName>
    </recommendedName>
</protein>
<dbReference type="SMART" id="SM00034">
    <property type="entry name" value="CLECT"/>
    <property type="match status" value="1"/>
</dbReference>
<dbReference type="CDD" id="cd03590">
    <property type="entry name" value="CLECT_DC-SIGN_like"/>
    <property type="match status" value="1"/>
</dbReference>
<dbReference type="InterPro" id="IPR050111">
    <property type="entry name" value="C-type_lectin/snaclec_domain"/>
</dbReference>
<dbReference type="Proteomes" id="UP000265040">
    <property type="component" value="Chromosome 21"/>
</dbReference>
<sequence>MGSFIKLVTTGEYRGLLDCFVKWRGNNHLTLNLLQATQIKLSFLTEERNELKTNLTELTAMHNRLQCLFGQNKTCPDGWTKSCWSCYFLSTESGSWTTGRANCRTRGADLVVIDSAEEQVKRVFMFDTWIGLNDREKEGTWKWVDGTPLTVTYWAPTQPDNGDGYIKVGEENCAHIYGGQSSNWNDISCEASRPWICEKTPQP</sequence>
<reference evidence="5" key="1">
    <citation type="submission" date="2021-04" db="EMBL/GenBank/DDBJ databases">
        <authorList>
            <consortium name="Wellcome Sanger Institute Data Sharing"/>
        </authorList>
    </citation>
    <scope>NUCLEOTIDE SEQUENCE [LARGE SCALE GENOMIC DNA]</scope>
</reference>
<keyword evidence="2" id="KW-1015">Disulfide bond</keyword>
<evidence type="ECO:0000313" key="6">
    <source>
        <dbReference type="Proteomes" id="UP000265040"/>
    </source>
</evidence>
<feature type="coiled-coil region" evidence="3">
    <location>
        <begin position="34"/>
        <end position="68"/>
    </location>
</feature>
<reference evidence="5" key="3">
    <citation type="submission" date="2025-09" db="UniProtKB">
        <authorList>
            <consortium name="Ensembl"/>
        </authorList>
    </citation>
    <scope>IDENTIFICATION</scope>
</reference>
<dbReference type="PANTHER" id="PTHR22803">
    <property type="entry name" value="MANNOSE, PHOSPHOLIPASE, LECTIN RECEPTOR RELATED"/>
    <property type="match status" value="1"/>
</dbReference>
<feature type="domain" description="C-type lectin" evidence="4">
    <location>
        <begin position="86"/>
        <end position="198"/>
    </location>
</feature>
<dbReference type="PROSITE" id="PS50041">
    <property type="entry name" value="C_TYPE_LECTIN_2"/>
    <property type="match status" value="1"/>
</dbReference>
<dbReference type="Gene3D" id="3.10.100.10">
    <property type="entry name" value="Mannose-Binding Protein A, subunit A"/>
    <property type="match status" value="1"/>
</dbReference>
<keyword evidence="3" id="KW-0175">Coiled coil</keyword>
<dbReference type="InterPro" id="IPR033989">
    <property type="entry name" value="CD209-like_CTLD"/>
</dbReference>
<dbReference type="InterPro" id="IPR001304">
    <property type="entry name" value="C-type_lectin-like"/>
</dbReference>
<dbReference type="STRING" id="64144.ENSATEP00000000428"/>
<dbReference type="GO" id="GO:0030246">
    <property type="term" value="F:carbohydrate binding"/>
    <property type="evidence" value="ECO:0007669"/>
    <property type="project" value="UniProtKB-KW"/>
</dbReference>
<evidence type="ECO:0000313" key="5">
    <source>
        <dbReference type="Ensembl" id="ENSATEP00000000428.3"/>
    </source>
</evidence>
<organism evidence="5 6">
    <name type="scientific">Anabas testudineus</name>
    <name type="common">Climbing perch</name>
    <name type="synonym">Anthias testudineus</name>
    <dbReference type="NCBI Taxonomy" id="64144"/>
    <lineage>
        <taxon>Eukaryota</taxon>
        <taxon>Metazoa</taxon>
        <taxon>Chordata</taxon>
        <taxon>Craniata</taxon>
        <taxon>Vertebrata</taxon>
        <taxon>Euteleostomi</taxon>
        <taxon>Actinopterygii</taxon>
        <taxon>Neopterygii</taxon>
        <taxon>Teleostei</taxon>
        <taxon>Neoteleostei</taxon>
        <taxon>Acanthomorphata</taxon>
        <taxon>Anabantaria</taxon>
        <taxon>Anabantiformes</taxon>
        <taxon>Anabantoidei</taxon>
        <taxon>Anabantidae</taxon>
        <taxon>Anabas</taxon>
    </lineage>
</organism>
<evidence type="ECO:0000256" key="3">
    <source>
        <dbReference type="SAM" id="Coils"/>
    </source>
</evidence>
<dbReference type="InterPro" id="IPR016186">
    <property type="entry name" value="C-type_lectin-like/link_sf"/>
</dbReference>
<evidence type="ECO:0000256" key="2">
    <source>
        <dbReference type="ARBA" id="ARBA00023157"/>
    </source>
</evidence>
<evidence type="ECO:0000256" key="1">
    <source>
        <dbReference type="ARBA" id="ARBA00022734"/>
    </source>
</evidence>
<dbReference type="InterPro" id="IPR016187">
    <property type="entry name" value="CTDL_fold"/>
</dbReference>
<dbReference type="SUPFAM" id="SSF56436">
    <property type="entry name" value="C-type lectin-like"/>
    <property type="match status" value="1"/>
</dbReference>
<dbReference type="Ensembl" id="ENSATET00000000441.3">
    <property type="protein sequence ID" value="ENSATEP00000000428.3"/>
    <property type="gene ID" value="ENSATEG00000027320.2"/>
</dbReference>
<proteinExistence type="predicted"/>
<dbReference type="AlphaFoldDB" id="A0A3Q1H6K8"/>
<keyword evidence="6" id="KW-1185">Reference proteome</keyword>
<reference evidence="5" key="2">
    <citation type="submission" date="2025-08" db="UniProtKB">
        <authorList>
            <consortium name="Ensembl"/>
        </authorList>
    </citation>
    <scope>IDENTIFICATION</scope>
</reference>
<dbReference type="Pfam" id="PF00059">
    <property type="entry name" value="Lectin_C"/>
    <property type="match status" value="1"/>
</dbReference>
<dbReference type="PROSITE" id="PS00615">
    <property type="entry name" value="C_TYPE_LECTIN_1"/>
    <property type="match status" value="1"/>
</dbReference>
<keyword evidence="1" id="KW-0430">Lectin</keyword>
<accession>A0A3Q1H6K8</accession>